<reference evidence="2" key="1">
    <citation type="submission" date="2022-06" db="EMBL/GenBank/DDBJ databases">
        <title>Gracilimonas sp. CAU 1638 isolated from sea sediment.</title>
        <authorList>
            <person name="Kim W."/>
        </authorList>
    </citation>
    <scope>NUCLEOTIDE SEQUENCE</scope>
    <source>
        <strain evidence="2">CAU 1638</strain>
    </source>
</reference>
<evidence type="ECO:0000313" key="3">
    <source>
        <dbReference type="Proteomes" id="UP001139125"/>
    </source>
</evidence>
<feature type="transmembrane region" description="Helical" evidence="1">
    <location>
        <begin position="12"/>
        <end position="35"/>
    </location>
</feature>
<dbReference type="Proteomes" id="UP001139125">
    <property type="component" value="Unassembled WGS sequence"/>
</dbReference>
<keyword evidence="1" id="KW-1133">Transmembrane helix</keyword>
<sequence length="159" mass="17249">MTASVFFRTVISGFIATFVMAMVAFLLGGMGFPALDIGYILTESFNHSLPGDPYHIIFGNLAYNIGGILLALVWVAFLRHRIPGKWITQGLIYGLIISVVAGVIISPFVSLAAGENFGIFYTNTWFPGLMILAGLFMHLAYGLTLTLCLRVAGVPELDK</sequence>
<keyword evidence="3" id="KW-1185">Reference proteome</keyword>
<protein>
    <submittedName>
        <fullName evidence="2">Uncharacterized protein</fullName>
    </submittedName>
</protein>
<feature type="transmembrane region" description="Helical" evidence="1">
    <location>
        <begin position="55"/>
        <end position="78"/>
    </location>
</feature>
<gene>
    <name evidence="2" type="ORF">NM125_00825</name>
</gene>
<dbReference type="RefSeq" id="WP_255131896.1">
    <property type="nucleotide sequence ID" value="NZ_JANDBC010000001.1"/>
</dbReference>
<feature type="transmembrane region" description="Helical" evidence="1">
    <location>
        <begin position="125"/>
        <end position="149"/>
    </location>
</feature>
<name>A0A9X2L0S3_9BACT</name>
<comment type="caution">
    <text evidence="2">The sequence shown here is derived from an EMBL/GenBank/DDBJ whole genome shotgun (WGS) entry which is preliminary data.</text>
</comment>
<feature type="transmembrane region" description="Helical" evidence="1">
    <location>
        <begin position="90"/>
        <end position="113"/>
    </location>
</feature>
<organism evidence="2 3">
    <name type="scientific">Gracilimonas sediminicola</name>
    <dbReference type="NCBI Taxonomy" id="2952158"/>
    <lineage>
        <taxon>Bacteria</taxon>
        <taxon>Pseudomonadati</taxon>
        <taxon>Balneolota</taxon>
        <taxon>Balneolia</taxon>
        <taxon>Balneolales</taxon>
        <taxon>Balneolaceae</taxon>
        <taxon>Gracilimonas</taxon>
    </lineage>
</organism>
<keyword evidence="1" id="KW-0472">Membrane</keyword>
<keyword evidence="1" id="KW-0812">Transmembrane</keyword>
<accession>A0A9X2L0S3</accession>
<evidence type="ECO:0000256" key="1">
    <source>
        <dbReference type="SAM" id="Phobius"/>
    </source>
</evidence>
<proteinExistence type="predicted"/>
<dbReference type="EMBL" id="JANDBC010000001">
    <property type="protein sequence ID" value="MCP9290117.1"/>
    <property type="molecule type" value="Genomic_DNA"/>
</dbReference>
<dbReference type="AlphaFoldDB" id="A0A9X2L0S3"/>
<evidence type="ECO:0000313" key="2">
    <source>
        <dbReference type="EMBL" id="MCP9290117.1"/>
    </source>
</evidence>